<accession>A0ABV6KYK5</accession>
<evidence type="ECO:0008006" key="5">
    <source>
        <dbReference type="Google" id="ProtNLM"/>
    </source>
</evidence>
<evidence type="ECO:0000313" key="3">
    <source>
        <dbReference type="EMBL" id="MFC0512564.1"/>
    </source>
</evidence>
<gene>
    <name evidence="3" type="ORF">ACFFGT_00065</name>
</gene>
<reference evidence="3 4" key="1">
    <citation type="submission" date="2024-09" db="EMBL/GenBank/DDBJ databases">
        <authorList>
            <person name="Sun Q."/>
            <person name="Mori K."/>
        </authorList>
    </citation>
    <scope>NUCLEOTIDE SEQUENCE [LARGE SCALE GENOMIC DNA]</scope>
    <source>
        <strain evidence="3 4">NCAIM B.02415</strain>
    </source>
</reference>
<comment type="caution">
    <text evidence="3">The sequence shown here is derived from an EMBL/GenBank/DDBJ whole genome shotgun (WGS) entry which is preliminary data.</text>
</comment>
<keyword evidence="2" id="KW-0472">Membrane</keyword>
<feature type="transmembrane region" description="Helical" evidence="2">
    <location>
        <begin position="166"/>
        <end position="186"/>
    </location>
</feature>
<dbReference type="RefSeq" id="WP_377020443.1">
    <property type="nucleotide sequence ID" value="NZ_JBHLTS010000001.1"/>
</dbReference>
<evidence type="ECO:0000256" key="2">
    <source>
        <dbReference type="SAM" id="Phobius"/>
    </source>
</evidence>
<feature type="transmembrane region" description="Helical" evidence="2">
    <location>
        <begin position="207"/>
        <end position="228"/>
    </location>
</feature>
<dbReference type="Gene3D" id="3.40.50.1820">
    <property type="entry name" value="alpha/beta hydrolase"/>
    <property type="match status" value="1"/>
</dbReference>
<keyword evidence="2" id="KW-0812">Transmembrane</keyword>
<dbReference type="PANTHER" id="PTHR43037">
    <property type="entry name" value="UNNAMED PRODUCT-RELATED"/>
    <property type="match status" value="1"/>
</dbReference>
<evidence type="ECO:0000256" key="1">
    <source>
        <dbReference type="ARBA" id="ARBA00022729"/>
    </source>
</evidence>
<organism evidence="3 4">
    <name type="scientific">Mucilaginibacter angelicae</name>
    <dbReference type="NCBI Taxonomy" id="869718"/>
    <lineage>
        <taxon>Bacteria</taxon>
        <taxon>Pseudomonadati</taxon>
        <taxon>Bacteroidota</taxon>
        <taxon>Sphingobacteriia</taxon>
        <taxon>Sphingobacteriales</taxon>
        <taxon>Sphingobacteriaceae</taxon>
        <taxon>Mucilaginibacter</taxon>
    </lineage>
</organism>
<dbReference type="Proteomes" id="UP001589828">
    <property type="component" value="Unassembled WGS sequence"/>
</dbReference>
<keyword evidence="1" id="KW-0732">Signal</keyword>
<dbReference type="SUPFAM" id="SSF53474">
    <property type="entry name" value="alpha/beta-Hydrolases"/>
    <property type="match status" value="1"/>
</dbReference>
<dbReference type="InterPro" id="IPR050955">
    <property type="entry name" value="Plant_Biomass_Hydrol_Est"/>
</dbReference>
<evidence type="ECO:0000313" key="4">
    <source>
        <dbReference type="Proteomes" id="UP001589828"/>
    </source>
</evidence>
<feature type="transmembrane region" description="Helical" evidence="2">
    <location>
        <begin position="100"/>
        <end position="121"/>
    </location>
</feature>
<protein>
    <recommendedName>
        <fullName evidence="5">Peptidase</fullName>
    </recommendedName>
</protein>
<feature type="transmembrane region" description="Helical" evidence="2">
    <location>
        <begin position="44"/>
        <end position="63"/>
    </location>
</feature>
<name>A0ABV6KYK5_9SPHI</name>
<feature type="transmembrane region" description="Helical" evidence="2">
    <location>
        <begin position="128"/>
        <end position="154"/>
    </location>
</feature>
<dbReference type="EMBL" id="JBHLTS010000001">
    <property type="protein sequence ID" value="MFC0512564.1"/>
    <property type="molecule type" value="Genomic_DNA"/>
</dbReference>
<keyword evidence="4" id="KW-1185">Reference proteome</keyword>
<sequence>MNKILYTLLIVFLGITTAFGIWNVILTDQTGAEIYKLNSYTAWFLWGNITAIAGSILLLKYYLHNNYRPVFLTGVIAVIANTGYVAVCYINLISGGLRSYYMPALAFYLCAIIVYTVSLIFSNLQKRYWLRLAGVCGLIVTLVVALASIGSAYSKDVRIIGMLQKIIRGGSIASCMINAMFIMNFLDEITRLKNENANVRGKKYLEPLLGLSAVVAVVMMITIGTSLAHEGGSQPDWQNYNAEQAQVLVKLAGGDRTFVDSDGDSLHYILIKPQNYDRQKKYPLVVCLPYGGYEASAAESLAGIDGNTHPAFIFVPYCPKGAGWGGISGTASLESLVYEAISGLNEPGIDIKRRYVTGVSRGGYGTWQFICTRPDLFAAAIPICGGGDPELASKIVNMPIWAFHGAKDRNVPVSGSRDMISAIKKAGGHPRYTEYADRAHNIWDKVIETPGLWDWLFAQKRE</sequence>
<feature type="transmembrane region" description="Helical" evidence="2">
    <location>
        <begin position="70"/>
        <end position="94"/>
    </location>
</feature>
<dbReference type="PANTHER" id="PTHR43037:SF1">
    <property type="entry name" value="BLL1128 PROTEIN"/>
    <property type="match status" value="1"/>
</dbReference>
<dbReference type="InterPro" id="IPR029058">
    <property type="entry name" value="AB_hydrolase_fold"/>
</dbReference>
<keyword evidence="2" id="KW-1133">Transmembrane helix</keyword>
<proteinExistence type="predicted"/>